<proteinExistence type="predicted"/>
<comment type="caution">
    <text evidence="2">The sequence shown here is derived from an EMBL/GenBank/DDBJ whole genome shotgun (WGS) entry which is preliminary data.</text>
</comment>
<evidence type="ECO:0000313" key="2">
    <source>
        <dbReference type="EMBL" id="KAK3400447.1"/>
    </source>
</evidence>
<protein>
    <submittedName>
        <fullName evidence="2">Uncharacterized protein</fullName>
    </submittedName>
</protein>
<evidence type="ECO:0000313" key="3">
    <source>
        <dbReference type="Proteomes" id="UP001281003"/>
    </source>
</evidence>
<dbReference type="AlphaFoldDB" id="A0AAE0UDT5"/>
<reference evidence="2" key="2">
    <citation type="submission" date="2023-07" db="EMBL/GenBank/DDBJ databases">
        <authorList>
            <consortium name="Lawrence Berkeley National Laboratory"/>
            <person name="Haridas S."/>
            <person name="Hensen N."/>
            <person name="Bonometti L."/>
            <person name="Westerberg I."/>
            <person name="Brannstrom I.O."/>
            <person name="Guillou S."/>
            <person name="Cros-Aarteil S."/>
            <person name="Calhoun S."/>
            <person name="Kuo A."/>
            <person name="Mondo S."/>
            <person name="Pangilinan J."/>
            <person name="Riley R."/>
            <person name="LaButti K."/>
            <person name="Andreopoulos B."/>
            <person name="Lipzen A."/>
            <person name="Chen C."/>
            <person name="Yanf M."/>
            <person name="Daum C."/>
            <person name="Ng V."/>
            <person name="Clum A."/>
            <person name="Steindorff A."/>
            <person name="Ohm R."/>
            <person name="Martin F."/>
            <person name="Silar P."/>
            <person name="Natvig D."/>
            <person name="Lalanne C."/>
            <person name="Gautier V."/>
            <person name="Ament-velasquez S.L."/>
            <person name="Kruys A."/>
            <person name="Hutchinson M.I."/>
            <person name="Powell A.J."/>
            <person name="Barry K."/>
            <person name="Miller A.N."/>
            <person name="Grigoriev I.V."/>
            <person name="Debuchy R."/>
            <person name="Gladieux P."/>
            <person name="Thoren M.H."/>
            <person name="Johannesson H."/>
        </authorList>
    </citation>
    <scope>NUCLEOTIDE SEQUENCE</scope>
    <source>
        <strain evidence="2">FGSC 1904</strain>
    </source>
</reference>
<feature type="region of interest" description="Disordered" evidence="1">
    <location>
        <begin position="27"/>
        <end position="58"/>
    </location>
</feature>
<evidence type="ECO:0000256" key="1">
    <source>
        <dbReference type="SAM" id="MobiDB-lite"/>
    </source>
</evidence>
<organism evidence="2 3">
    <name type="scientific">Sordaria brevicollis</name>
    <dbReference type="NCBI Taxonomy" id="83679"/>
    <lineage>
        <taxon>Eukaryota</taxon>
        <taxon>Fungi</taxon>
        <taxon>Dikarya</taxon>
        <taxon>Ascomycota</taxon>
        <taxon>Pezizomycotina</taxon>
        <taxon>Sordariomycetes</taxon>
        <taxon>Sordariomycetidae</taxon>
        <taxon>Sordariales</taxon>
        <taxon>Sordariaceae</taxon>
        <taxon>Sordaria</taxon>
    </lineage>
</organism>
<dbReference type="EMBL" id="JAUTDP010000003">
    <property type="protein sequence ID" value="KAK3400447.1"/>
    <property type="molecule type" value="Genomic_DNA"/>
</dbReference>
<keyword evidence="3" id="KW-1185">Reference proteome</keyword>
<feature type="compositionally biased region" description="Low complexity" evidence="1">
    <location>
        <begin position="33"/>
        <end position="45"/>
    </location>
</feature>
<sequence>MASMNQEMKKDTIGKLDLQNAVGNAMTMAFGSPLEEGGPQGGAPQERQEPAARPAVSRSKLARAIKRITPKAHDIVVQNVSKEFGYQFIPTEDETKMINELIAKRLEEQMIVR</sequence>
<name>A0AAE0UDT5_SORBR</name>
<accession>A0AAE0UDT5</accession>
<dbReference type="Proteomes" id="UP001281003">
    <property type="component" value="Unassembled WGS sequence"/>
</dbReference>
<reference evidence="2" key="1">
    <citation type="journal article" date="2023" name="Mol. Phylogenet. Evol.">
        <title>Genome-scale phylogeny and comparative genomics of the fungal order Sordariales.</title>
        <authorList>
            <person name="Hensen N."/>
            <person name="Bonometti L."/>
            <person name="Westerberg I."/>
            <person name="Brannstrom I.O."/>
            <person name="Guillou S."/>
            <person name="Cros-Aarteil S."/>
            <person name="Calhoun S."/>
            <person name="Haridas S."/>
            <person name="Kuo A."/>
            <person name="Mondo S."/>
            <person name="Pangilinan J."/>
            <person name="Riley R."/>
            <person name="LaButti K."/>
            <person name="Andreopoulos B."/>
            <person name="Lipzen A."/>
            <person name="Chen C."/>
            <person name="Yan M."/>
            <person name="Daum C."/>
            <person name="Ng V."/>
            <person name="Clum A."/>
            <person name="Steindorff A."/>
            <person name="Ohm R.A."/>
            <person name="Martin F."/>
            <person name="Silar P."/>
            <person name="Natvig D.O."/>
            <person name="Lalanne C."/>
            <person name="Gautier V."/>
            <person name="Ament-Velasquez S.L."/>
            <person name="Kruys A."/>
            <person name="Hutchinson M.I."/>
            <person name="Powell A.J."/>
            <person name="Barry K."/>
            <person name="Miller A.N."/>
            <person name="Grigoriev I.V."/>
            <person name="Debuchy R."/>
            <person name="Gladieux P."/>
            <person name="Hiltunen Thoren M."/>
            <person name="Johannesson H."/>
        </authorList>
    </citation>
    <scope>NUCLEOTIDE SEQUENCE</scope>
    <source>
        <strain evidence="2">FGSC 1904</strain>
    </source>
</reference>
<gene>
    <name evidence="2" type="ORF">B0T20DRAFT_390348</name>
</gene>